<evidence type="ECO:0000313" key="9">
    <source>
        <dbReference type="EMBL" id="SLN42067.1"/>
    </source>
</evidence>
<organism evidence="9 10">
    <name type="scientific">Pacificibacter marinus</name>
    <dbReference type="NCBI Taxonomy" id="658057"/>
    <lineage>
        <taxon>Bacteria</taxon>
        <taxon>Pseudomonadati</taxon>
        <taxon>Pseudomonadota</taxon>
        <taxon>Alphaproteobacteria</taxon>
        <taxon>Rhodobacterales</taxon>
        <taxon>Roseobacteraceae</taxon>
        <taxon>Pacificibacter</taxon>
    </lineage>
</organism>
<dbReference type="GO" id="GO:0006672">
    <property type="term" value="P:ceramide metabolic process"/>
    <property type="evidence" value="ECO:0007669"/>
    <property type="project" value="InterPro"/>
</dbReference>
<protein>
    <submittedName>
        <fullName evidence="9">Ceramidase</fullName>
    </submittedName>
</protein>
<feature type="transmembrane region" description="Helical" evidence="8">
    <location>
        <begin position="84"/>
        <end position="102"/>
    </location>
</feature>
<keyword evidence="5 8" id="KW-0472">Membrane</keyword>
<evidence type="ECO:0000256" key="8">
    <source>
        <dbReference type="SAM" id="Phobius"/>
    </source>
</evidence>
<dbReference type="STRING" id="658057.SAMN04488032_10496"/>
<dbReference type="Proteomes" id="UP000193307">
    <property type="component" value="Unassembled WGS sequence"/>
</dbReference>
<dbReference type="GO" id="GO:0046872">
    <property type="term" value="F:metal ion binding"/>
    <property type="evidence" value="ECO:0007669"/>
    <property type="project" value="UniProtKB-KW"/>
</dbReference>
<proteinExistence type="predicted"/>
<feature type="binding site" evidence="7">
    <location>
        <position position="209"/>
    </location>
    <ligand>
        <name>Zn(2+)</name>
        <dbReference type="ChEBI" id="CHEBI:29105"/>
        <note>catalytic</note>
    </ligand>
</feature>
<evidence type="ECO:0000256" key="6">
    <source>
        <dbReference type="PIRSR" id="PIRSR608901-1"/>
    </source>
</evidence>
<dbReference type="Pfam" id="PF05875">
    <property type="entry name" value="Ceramidase"/>
    <property type="match status" value="1"/>
</dbReference>
<gene>
    <name evidence="9" type="ORF">PAM7971_01981</name>
</gene>
<evidence type="ECO:0000256" key="7">
    <source>
        <dbReference type="PIRSR" id="PIRSR608901-2"/>
    </source>
</evidence>
<feature type="transmembrane region" description="Helical" evidence="8">
    <location>
        <begin position="206"/>
        <end position="224"/>
    </location>
</feature>
<comment type="subcellular location">
    <subcellularLocation>
        <location evidence="1">Membrane</location>
        <topology evidence="1">Multi-pass membrane protein</topology>
    </subcellularLocation>
</comment>
<dbReference type="RefSeq" id="WP_085849121.1">
    <property type="nucleotide sequence ID" value="NZ_FNZV01000004.1"/>
</dbReference>
<name>A0A1Y5SJ78_9RHOB</name>
<dbReference type="OrthoDB" id="277121at2"/>
<evidence type="ECO:0000256" key="3">
    <source>
        <dbReference type="ARBA" id="ARBA00022801"/>
    </source>
</evidence>
<feature type="transmembrane region" description="Helical" evidence="8">
    <location>
        <begin position="174"/>
        <end position="194"/>
    </location>
</feature>
<feature type="transmembrane region" description="Helical" evidence="8">
    <location>
        <begin position="25"/>
        <end position="42"/>
    </location>
</feature>
<comment type="cofactor">
    <cofactor evidence="7">
        <name>Zn(2+)</name>
        <dbReference type="ChEBI" id="CHEBI:29105"/>
    </cofactor>
</comment>
<evidence type="ECO:0000313" key="10">
    <source>
        <dbReference type="Proteomes" id="UP000193307"/>
    </source>
</evidence>
<dbReference type="EMBL" id="FWFW01000005">
    <property type="protein sequence ID" value="SLN42067.1"/>
    <property type="molecule type" value="Genomic_DNA"/>
</dbReference>
<keyword evidence="4 8" id="KW-1133">Transmembrane helix</keyword>
<feature type="transmembrane region" description="Helical" evidence="8">
    <location>
        <begin position="114"/>
        <end position="131"/>
    </location>
</feature>
<feature type="binding site" evidence="6">
    <location>
        <position position="21"/>
    </location>
    <ligand>
        <name>Ca(2+)</name>
        <dbReference type="ChEBI" id="CHEBI:29108"/>
    </ligand>
</feature>
<dbReference type="GO" id="GO:0016811">
    <property type="term" value="F:hydrolase activity, acting on carbon-nitrogen (but not peptide) bonds, in linear amides"/>
    <property type="evidence" value="ECO:0007669"/>
    <property type="project" value="InterPro"/>
</dbReference>
<keyword evidence="7" id="KW-0862">Zinc</keyword>
<keyword evidence="3" id="KW-0378">Hydrolase</keyword>
<evidence type="ECO:0000256" key="5">
    <source>
        <dbReference type="ARBA" id="ARBA00023136"/>
    </source>
</evidence>
<keyword evidence="6" id="KW-0479">Metal-binding</keyword>
<feature type="binding site" evidence="7">
    <location>
        <position position="205"/>
    </location>
    <ligand>
        <name>Zn(2+)</name>
        <dbReference type="ChEBI" id="CHEBI:29105"/>
        <note>catalytic</note>
    </ligand>
</feature>
<keyword evidence="2 8" id="KW-0812">Transmembrane</keyword>
<accession>A0A1Y5SJ78</accession>
<evidence type="ECO:0000256" key="1">
    <source>
        <dbReference type="ARBA" id="ARBA00004141"/>
    </source>
</evidence>
<feature type="transmembrane region" description="Helical" evidence="8">
    <location>
        <begin position="151"/>
        <end position="167"/>
    </location>
</feature>
<feature type="binding site" evidence="7">
    <location>
        <position position="75"/>
    </location>
    <ligand>
        <name>Zn(2+)</name>
        <dbReference type="ChEBI" id="CHEBI:29105"/>
        <note>catalytic</note>
    </ligand>
</feature>
<dbReference type="InterPro" id="IPR008901">
    <property type="entry name" value="ACER"/>
</dbReference>
<evidence type="ECO:0000256" key="2">
    <source>
        <dbReference type="ARBA" id="ARBA00022692"/>
    </source>
</evidence>
<keyword evidence="6" id="KW-0106">Calcium</keyword>
<feature type="transmembrane region" description="Helical" evidence="8">
    <location>
        <begin position="54"/>
        <end position="78"/>
    </location>
</feature>
<sequence length="228" mass="25014">MDWGAPVDIYCERISTAFWSEPFNALSNISFVLAALVTLYTLRQLQRQTGRKPTSMDIALTLLCAGIGVGSFLFHTFANRWSEWADTLPIWSFVGLYLFATLTQDPAKSKRFKAITGTLIAASVAGILLLSANGEASDTNAIDPLNGSGQYAPALLALIVVAGLTWRKKHPQRGYFIAATITFALSLTLRTVDISLCPSWPIGTHFLWHLSNGVMLGLLLQAYVRRPH</sequence>
<dbReference type="AlphaFoldDB" id="A0A1Y5SJ78"/>
<evidence type="ECO:0000256" key="4">
    <source>
        <dbReference type="ARBA" id="ARBA00022989"/>
    </source>
</evidence>
<dbReference type="GO" id="GO:0016020">
    <property type="term" value="C:membrane"/>
    <property type="evidence" value="ECO:0007669"/>
    <property type="project" value="UniProtKB-SubCell"/>
</dbReference>
<keyword evidence="10" id="KW-1185">Reference proteome</keyword>
<reference evidence="9 10" key="1">
    <citation type="submission" date="2017-03" db="EMBL/GenBank/DDBJ databases">
        <authorList>
            <person name="Afonso C.L."/>
            <person name="Miller P.J."/>
            <person name="Scott M.A."/>
            <person name="Spackman E."/>
            <person name="Goraichik I."/>
            <person name="Dimitrov K.M."/>
            <person name="Suarez D.L."/>
            <person name="Swayne D.E."/>
        </authorList>
    </citation>
    <scope>NUCLEOTIDE SEQUENCE [LARGE SCALE GENOMIC DNA]</scope>
    <source>
        <strain evidence="9 10">CECT 7971</strain>
    </source>
</reference>